<dbReference type="Proteomes" id="UP000356253">
    <property type="component" value="Unassembled WGS sequence"/>
</dbReference>
<evidence type="ECO:0000313" key="2">
    <source>
        <dbReference type="Proteomes" id="UP000356253"/>
    </source>
</evidence>
<name>A0AC61Y5P9_9FLAO</name>
<gene>
    <name evidence="1" type="ORF">FVB9532_01094</name>
</gene>
<reference evidence="1" key="1">
    <citation type="submission" date="2019-09" db="EMBL/GenBank/DDBJ databases">
        <authorList>
            <person name="Rodrigo-Torres L."/>
            <person name="Arahal R. D."/>
            <person name="Lucena T."/>
        </authorList>
    </citation>
    <scope>NUCLEOTIDE SEQUENCE</scope>
    <source>
        <strain evidence="1">ISS653</strain>
    </source>
</reference>
<proteinExistence type="predicted"/>
<dbReference type="EMBL" id="CABVMM010000003">
    <property type="protein sequence ID" value="VVU99833.1"/>
    <property type="molecule type" value="Genomic_DNA"/>
</dbReference>
<sequence length="303" mass="33660">MTVFIDLYKTLIPYLLCIPLGYFLARKNLIPKNIVSKPLLFFFMPVLVINHVLEASVENLTILPIISFTLSLAMIFPAIIVHKTFGKGESRSLLKSGFSFYNVAFFGIPVVSSLFGKHAITTLICIYIGSALYGNIVGYFQVARTRFSRKHSVKEIFKVPFVYVFVLAVILKIFGFHTPTVVEPVVSFFGIIVSVAGMLIIGINIAQVDFKMLRWSYYLKVLGVRVLSSVLIMAALLGIEYNFVNGLNAEETKVLILLALFPIAANLTVFASFLKSNEKQSALLVLLSMLIALILVPLAAVFF</sequence>
<keyword evidence="2" id="KW-1185">Reference proteome</keyword>
<accession>A0AC61Y5P9</accession>
<protein>
    <submittedName>
        <fullName evidence="1">Uncharacterized protein</fullName>
    </submittedName>
</protein>
<organism evidence="1 2">
    <name type="scientific">Mesonia oceanica</name>
    <dbReference type="NCBI Taxonomy" id="2687242"/>
    <lineage>
        <taxon>Bacteria</taxon>
        <taxon>Pseudomonadati</taxon>
        <taxon>Bacteroidota</taxon>
        <taxon>Flavobacteriia</taxon>
        <taxon>Flavobacteriales</taxon>
        <taxon>Flavobacteriaceae</taxon>
        <taxon>Mesonia</taxon>
    </lineage>
</organism>
<evidence type="ECO:0000313" key="1">
    <source>
        <dbReference type="EMBL" id="VVU99833.1"/>
    </source>
</evidence>
<comment type="caution">
    <text evidence="1">The sequence shown here is derived from an EMBL/GenBank/DDBJ whole genome shotgun (WGS) entry which is preliminary data.</text>
</comment>